<sequence length="54" mass="6406">MQLRSQKQTSPPLKLIIQETVKEKSEKKALRKRNHLIHTALKRLYKISIRNVVL</sequence>
<accession>A0A6C0C676</accession>
<evidence type="ECO:0000313" key="1">
    <source>
        <dbReference type="EMBL" id="QHS99289.1"/>
    </source>
</evidence>
<dbReference type="EMBL" id="MN739337">
    <property type="protein sequence ID" value="QHS99289.1"/>
    <property type="molecule type" value="Genomic_DNA"/>
</dbReference>
<reference evidence="1" key="1">
    <citation type="journal article" date="2020" name="Nature">
        <title>Giant virus diversity and host interactions through global metagenomics.</title>
        <authorList>
            <person name="Schulz F."/>
            <person name="Roux S."/>
            <person name="Paez-Espino D."/>
            <person name="Jungbluth S."/>
            <person name="Walsh D.A."/>
            <person name="Denef V.J."/>
            <person name="McMahon K.D."/>
            <person name="Konstantinidis K.T."/>
            <person name="Eloe-Fadrosh E.A."/>
            <person name="Kyrpides N.C."/>
            <person name="Woyke T."/>
        </authorList>
    </citation>
    <scope>NUCLEOTIDE SEQUENCE</scope>
    <source>
        <strain evidence="1">GVMAG-M-3300020185-33</strain>
    </source>
</reference>
<dbReference type="AlphaFoldDB" id="A0A6C0C676"/>
<name>A0A6C0C676_9ZZZZ</name>
<proteinExistence type="predicted"/>
<protein>
    <submittedName>
        <fullName evidence="1">Uncharacterized protein</fullName>
    </submittedName>
</protein>
<organism evidence="1">
    <name type="scientific">viral metagenome</name>
    <dbReference type="NCBI Taxonomy" id="1070528"/>
    <lineage>
        <taxon>unclassified sequences</taxon>
        <taxon>metagenomes</taxon>
        <taxon>organismal metagenomes</taxon>
    </lineage>
</organism>